<reference evidence="2" key="1">
    <citation type="journal article" date="2015" name="Nature">
        <title>Complex archaea that bridge the gap between prokaryotes and eukaryotes.</title>
        <authorList>
            <person name="Spang A."/>
            <person name="Saw J.H."/>
            <person name="Jorgensen S.L."/>
            <person name="Zaremba-Niedzwiedzka K."/>
            <person name="Martijn J."/>
            <person name="Lind A.E."/>
            <person name="van Eijk R."/>
            <person name="Schleper C."/>
            <person name="Guy L."/>
            <person name="Ettema T.J."/>
        </authorList>
    </citation>
    <scope>NUCLEOTIDE SEQUENCE</scope>
</reference>
<dbReference type="EMBL" id="LAZR01008474">
    <property type="protein sequence ID" value="KKM78571.1"/>
    <property type="molecule type" value="Genomic_DNA"/>
</dbReference>
<organism evidence="2">
    <name type="scientific">marine sediment metagenome</name>
    <dbReference type="NCBI Taxonomy" id="412755"/>
    <lineage>
        <taxon>unclassified sequences</taxon>
        <taxon>metagenomes</taxon>
        <taxon>ecological metagenomes</taxon>
    </lineage>
</organism>
<feature type="transmembrane region" description="Helical" evidence="1">
    <location>
        <begin position="63"/>
        <end position="82"/>
    </location>
</feature>
<evidence type="ECO:0000256" key="1">
    <source>
        <dbReference type="SAM" id="Phobius"/>
    </source>
</evidence>
<keyword evidence="1" id="KW-1133">Transmembrane helix</keyword>
<protein>
    <submittedName>
        <fullName evidence="2">Uncharacterized protein</fullName>
    </submittedName>
</protein>
<keyword evidence="1" id="KW-0472">Membrane</keyword>
<proteinExistence type="predicted"/>
<keyword evidence="1" id="KW-0812">Transmembrane</keyword>
<evidence type="ECO:0000313" key="2">
    <source>
        <dbReference type="EMBL" id="KKM78571.1"/>
    </source>
</evidence>
<gene>
    <name evidence="2" type="ORF">LCGC14_1358640</name>
</gene>
<sequence>MKLRRMFVVLLILVLTLFIVSPAMAQDGGPIPTSTPASKAVIDGETGEVVDEGVDTWGGVLDFLKNFGMFILVTVIAIITTERTTELGKMMTRWFAKTKITQWFYVHGTGSVAIAVLVAFVGIYEFDVQLLERFVTLREAVDPEMLRIASGVIIWVASTLFHGELPDGLKWAKKVGKYGDAPKKKATPPPQAVR</sequence>
<feature type="transmembrane region" description="Helical" evidence="1">
    <location>
        <begin position="103"/>
        <end position="124"/>
    </location>
</feature>
<comment type="caution">
    <text evidence="2">The sequence shown here is derived from an EMBL/GenBank/DDBJ whole genome shotgun (WGS) entry which is preliminary data.</text>
</comment>
<dbReference type="AlphaFoldDB" id="A0A0F9KUT8"/>
<name>A0A0F9KUT8_9ZZZZ</name>
<accession>A0A0F9KUT8</accession>